<evidence type="ECO:0000256" key="1">
    <source>
        <dbReference type="ARBA" id="ARBA00012346"/>
    </source>
</evidence>
<evidence type="ECO:0000256" key="2">
    <source>
        <dbReference type="ARBA" id="ARBA00023239"/>
    </source>
</evidence>
<dbReference type="Gene3D" id="3.10.490.10">
    <property type="entry name" value="Gamma-glutamyl cyclotransferase-like"/>
    <property type="match status" value="1"/>
</dbReference>
<dbReference type="EMBL" id="BRYB01001531">
    <property type="protein sequence ID" value="GMI27844.1"/>
    <property type="molecule type" value="Genomic_DNA"/>
</dbReference>
<gene>
    <name evidence="3" type="ORF">TeGR_g12507</name>
</gene>
<dbReference type="SUPFAM" id="SSF110857">
    <property type="entry name" value="Gamma-glutamyl cyclotransferase-like"/>
    <property type="match status" value="1"/>
</dbReference>
<keyword evidence="4" id="KW-1185">Reference proteome</keyword>
<comment type="caution">
    <text evidence="3">The sequence shown here is derived from an EMBL/GenBank/DDBJ whole genome shotgun (WGS) entry which is preliminary data.</text>
</comment>
<dbReference type="Proteomes" id="UP001165060">
    <property type="component" value="Unassembled WGS sequence"/>
</dbReference>
<dbReference type="InterPro" id="IPR036568">
    <property type="entry name" value="GGCT-like_sf"/>
</dbReference>
<keyword evidence="2" id="KW-0456">Lyase</keyword>
<dbReference type="PANTHER" id="PTHR12935">
    <property type="entry name" value="GAMMA-GLUTAMYLCYCLOTRANSFERASE"/>
    <property type="match status" value="1"/>
</dbReference>
<name>A0ABQ6ML00_9STRA</name>
<accession>A0ABQ6ML00</accession>
<dbReference type="Pfam" id="PF13772">
    <property type="entry name" value="AIG2_2"/>
    <property type="match status" value="1"/>
</dbReference>
<dbReference type="InterPro" id="IPR017939">
    <property type="entry name" value="G-Glutamylcylcotransferase"/>
</dbReference>
<reference evidence="3 4" key="1">
    <citation type="journal article" date="2023" name="Commun. Biol.">
        <title>Genome analysis of Parmales, the sister group of diatoms, reveals the evolutionary specialization of diatoms from phago-mixotrophs to photoautotrophs.</title>
        <authorList>
            <person name="Ban H."/>
            <person name="Sato S."/>
            <person name="Yoshikawa S."/>
            <person name="Yamada K."/>
            <person name="Nakamura Y."/>
            <person name="Ichinomiya M."/>
            <person name="Sato N."/>
            <person name="Blanc-Mathieu R."/>
            <person name="Endo H."/>
            <person name="Kuwata A."/>
            <person name="Ogata H."/>
        </authorList>
    </citation>
    <scope>NUCLEOTIDE SEQUENCE [LARGE SCALE GENOMIC DNA]</scope>
</reference>
<protein>
    <recommendedName>
        <fullName evidence="1">gamma-glutamylcyclotransferase</fullName>
        <ecNumber evidence="1">4.3.2.9</ecNumber>
    </recommendedName>
</protein>
<dbReference type="EC" id="4.3.2.9" evidence="1"/>
<evidence type="ECO:0000313" key="4">
    <source>
        <dbReference type="Proteomes" id="UP001165060"/>
    </source>
</evidence>
<dbReference type="CDD" id="cd06661">
    <property type="entry name" value="GGCT_like"/>
    <property type="match status" value="1"/>
</dbReference>
<organism evidence="3 4">
    <name type="scientific">Tetraparma gracilis</name>
    <dbReference type="NCBI Taxonomy" id="2962635"/>
    <lineage>
        <taxon>Eukaryota</taxon>
        <taxon>Sar</taxon>
        <taxon>Stramenopiles</taxon>
        <taxon>Ochrophyta</taxon>
        <taxon>Bolidophyceae</taxon>
        <taxon>Parmales</taxon>
        <taxon>Triparmaceae</taxon>
        <taxon>Tetraparma</taxon>
    </lineage>
</organism>
<evidence type="ECO:0000313" key="3">
    <source>
        <dbReference type="EMBL" id="GMI27844.1"/>
    </source>
</evidence>
<dbReference type="PANTHER" id="PTHR12935:SF0">
    <property type="entry name" value="GAMMA-GLUTAMYLCYCLOTRANSFERASE"/>
    <property type="match status" value="1"/>
</dbReference>
<proteinExistence type="predicted"/>
<dbReference type="InterPro" id="IPR013024">
    <property type="entry name" value="GGCT-like"/>
</dbReference>
<sequence length="282" mass="31699">MNVDIVRNKKGVDVIKHAPACVPNWTLSFTAGGLPFVEPAMGNCSRLEGGELHGVALQLTKEDMAKMDKQEGYNPDSERGYAKVEVDVNAYDGRTFKAWVYSSRKPKPEEPCSARYLNVLVSGAREAGLDPGYIERLAARPTYKPSAHTLALRAQLPELGSLPPMTVEELAATKESVDEDDPESPVHTSIHGYVLRLPKSKVFFKSHRGRDLTARFTRHFRGISMDMNDDMGRPPFRLPRDMDSEPEREYVRMWQDHYLSKEGVGAVVAHLVEYRAQLEKVE</sequence>